<organism evidence="9 10">
    <name type="scientific">Williamsia sterculiae</name>
    <dbReference type="NCBI Taxonomy" id="1344003"/>
    <lineage>
        <taxon>Bacteria</taxon>
        <taxon>Bacillati</taxon>
        <taxon>Actinomycetota</taxon>
        <taxon>Actinomycetes</taxon>
        <taxon>Mycobacteriales</taxon>
        <taxon>Nocardiaceae</taxon>
        <taxon>Williamsia</taxon>
    </lineage>
</organism>
<feature type="transmembrane region" description="Helical" evidence="7">
    <location>
        <begin position="178"/>
        <end position="198"/>
    </location>
</feature>
<accession>A0A1N7GES3</accession>
<evidence type="ECO:0000259" key="8">
    <source>
        <dbReference type="Pfam" id="PF00892"/>
    </source>
</evidence>
<feature type="transmembrane region" description="Helical" evidence="7">
    <location>
        <begin position="264"/>
        <end position="280"/>
    </location>
</feature>
<gene>
    <name evidence="9" type="ORF">SAMN05445060_2697</name>
</gene>
<feature type="domain" description="EamA" evidence="8">
    <location>
        <begin position="7"/>
        <end position="133"/>
    </location>
</feature>
<keyword evidence="3 7" id="KW-0812">Transmembrane</keyword>
<evidence type="ECO:0000256" key="3">
    <source>
        <dbReference type="ARBA" id="ARBA00022692"/>
    </source>
</evidence>
<dbReference type="OrthoDB" id="4055477at2"/>
<evidence type="ECO:0000256" key="5">
    <source>
        <dbReference type="ARBA" id="ARBA00023136"/>
    </source>
</evidence>
<feature type="transmembrane region" description="Helical" evidence="7">
    <location>
        <begin position="28"/>
        <end position="51"/>
    </location>
</feature>
<dbReference type="AlphaFoldDB" id="A0A1N7GES3"/>
<dbReference type="GO" id="GO:0016020">
    <property type="term" value="C:membrane"/>
    <property type="evidence" value="ECO:0007669"/>
    <property type="project" value="UniProtKB-SubCell"/>
</dbReference>
<dbReference type="InterPro" id="IPR037185">
    <property type="entry name" value="EmrE-like"/>
</dbReference>
<evidence type="ECO:0000256" key="4">
    <source>
        <dbReference type="ARBA" id="ARBA00022989"/>
    </source>
</evidence>
<feature type="domain" description="EamA" evidence="8">
    <location>
        <begin position="149"/>
        <end position="279"/>
    </location>
</feature>
<feature type="transmembrane region" description="Helical" evidence="7">
    <location>
        <begin position="210"/>
        <end position="228"/>
    </location>
</feature>
<sequence length="323" mass="33113">MRIPLGLAAAIVVLWAFGYPLGALGLTAMSPMLLLTFRFALSAAVVGAIVVARRVALPRGRDLAHVCVAGLLAQAVQFGAVYLGLQMGVPSVIAALVIALNPVATTMLARPLLGVRLTRRSVVAIGLGVLAVVAACAQRLAQVGPLDAGVALTLLGLLGLAVGGVYQQRFCSHIDAMASNAVQLGIATVPTAVMALAIPQSVTDPVRAAWVIPLMVLFSSALCTTLYLRAVTMVGAASASMLFTVIPSVSALLSWVMLGQRPDVGVYAGLALGASALLVARRGAGAARVPVRTTVARRLSVRAERSAPPRPRTPTAAANRADP</sequence>
<dbReference type="RefSeq" id="WP_076480732.1">
    <property type="nucleotide sequence ID" value="NZ_FTNT01000008.1"/>
</dbReference>
<keyword evidence="10" id="KW-1185">Reference proteome</keyword>
<dbReference type="InterPro" id="IPR000620">
    <property type="entry name" value="EamA_dom"/>
</dbReference>
<comment type="subcellular location">
    <subcellularLocation>
        <location evidence="1">Membrane</location>
        <topology evidence="1">Multi-pass membrane protein</topology>
    </subcellularLocation>
</comment>
<feature type="compositionally biased region" description="Low complexity" evidence="6">
    <location>
        <begin position="313"/>
        <end position="323"/>
    </location>
</feature>
<keyword evidence="4 7" id="KW-1133">Transmembrane helix</keyword>
<protein>
    <submittedName>
        <fullName evidence="9">Permease of the drug/metabolite transporter (DMT) superfamily</fullName>
    </submittedName>
</protein>
<dbReference type="Pfam" id="PF00892">
    <property type="entry name" value="EamA"/>
    <property type="match status" value="2"/>
</dbReference>
<feature type="region of interest" description="Disordered" evidence="6">
    <location>
        <begin position="300"/>
        <end position="323"/>
    </location>
</feature>
<comment type="similarity">
    <text evidence="2">Belongs to the EamA transporter family.</text>
</comment>
<dbReference type="PANTHER" id="PTHR32322">
    <property type="entry name" value="INNER MEMBRANE TRANSPORTER"/>
    <property type="match status" value="1"/>
</dbReference>
<dbReference type="STRING" id="1344003.SAMN05445060_2697"/>
<dbReference type="EMBL" id="FTNT01000008">
    <property type="protein sequence ID" value="SIS11059.1"/>
    <property type="molecule type" value="Genomic_DNA"/>
</dbReference>
<evidence type="ECO:0000256" key="6">
    <source>
        <dbReference type="SAM" id="MobiDB-lite"/>
    </source>
</evidence>
<evidence type="ECO:0000256" key="1">
    <source>
        <dbReference type="ARBA" id="ARBA00004141"/>
    </source>
</evidence>
<feature type="transmembrane region" description="Helical" evidence="7">
    <location>
        <begin position="240"/>
        <end position="258"/>
    </location>
</feature>
<evidence type="ECO:0000256" key="7">
    <source>
        <dbReference type="SAM" id="Phobius"/>
    </source>
</evidence>
<evidence type="ECO:0000313" key="9">
    <source>
        <dbReference type="EMBL" id="SIS11059.1"/>
    </source>
</evidence>
<evidence type="ECO:0000313" key="10">
    <source>
        <dbReference type="Proteomes" id="UP000186218"/>
    </source>
</evidence>
<feature type="transmembrane region" description="Helical" evidence="7">
    <location>
        <begin position="91"/>
        <end position="109"/>
    </location>
</feature>
<dbReference type="InterPro" id="IPR050638">
    <property type="entry name" value="AA-Vitamin_Transporters"/>
</dbReference>
<dbReference type="Proteomes" id="UP000186218">
    <property type="component" value="Unassembled WGS sequence"/>
</dbReference>
<evidence type="ECO:0000256" key="2">
    <source>
        <dbReference type="ARBA" id="ARBA00007362"/>
    </source>
</evidence>
<feature type="transmembrane region" description="Helical" evidence="7">
    <location>
        <begin position="63"/>
        <end position="85"/>
    </location>
</feature>
<keyword evidence="5 7" id="KW-0472">Membrane</keyword>
<name>A0A1N7GES3_9NOCA</name>
<feature type="transmembrane region" description="Helical" evidence="7">
    <location>
        <begin position="146"/>
        <end position="166"/>
    </location>
</feature>
<dbReference type="SUPFAM" id="SSF103481">
    <property type="entry name" value="Multidrug resistance efflux transporter EmrE"/>
    <property type="match status" value="2"/>
</dbReference>
<feature type="transmembrane region" description="Helical" evidence="7">
    <location>
        <begin position="121"/>
        <end position="140"/>
    </location>
</feature>
<reference evidence="9 10" key="1">
    <citation type="submission" date="2017-01" db="EMBL/GenBank/DDBJ databases">
        <authorList>
            <person name="Mah S.A."/>
            <person name="Swanson W.J."/>
            <person name="Moy G.W."/>
            <person name="Vacquier V.D."/>
        </authorList>
    </citation>
    <scope>NUCLEOTIDE SEQUENCE [LARGE SCALE GENOMIC DNA]</scope>
    <source>
        <strain evidence="9 10">CPCC 203464</strain>
    </source>
</reference>
<proteinExistence type="inferred from homology"/>
<dbReference type="PANTHER" id="PTHR32322:SF2">
    <property type="entry name" value="EAMA DOMAIN-CONTAINING PROTEIN"/>
    <property type="match status" value="1"/>
</dbReference>